<evidence type="ECO:0000313" key="1">
    <source>
        <dbReference type="EMBL" id="KAL2347085.1"/>
    </source>
</evidence>
<accession>A0ABD1NG34</accession>
<gene>
    <name evidence="1" type="ORF">Fmac_001085</name>
</gene>
<evidence type="ECO:0000313" key="2">
    <source>
        <dbReference type="Proteomes" id="UP001603857"/>
    </source>
</evidence>
<name>A0ABD1NG34_9FABA</name>
<dbReference type="EMBL" id="JBGMDY010000001">
    <property type="protein sequence ID" value="KAL2347085.1"/>
    <property type="molecule type" value="Genomic_DNA"/>
</dbReference>
<keyword evidence="2" id="KW-1185">Reference proteome</keyword>
<organism evidence="1 2">
    <name type="scientific">Flemingia macrophylla</name>
    <dbReference type="NCBI Taxonomy" id="520843"/>
    <lineage>
        <taxon>Eukaryota</taxon>
        <taxon>Viridiplantae</taxon>
        <taxon>Streptophyta</taxon>
        <taxon>Embryophyta</taxon>
        <taxon>Tracheophyta</taxon>
        <taxon>Spermatophyta</taxon>
        <taxon>Magnoliopsida</taxon>
        <taxon>eudicotyledons</taxon>
        <taxon>Gunneridae</taxon>
        <taxon>Pentapetalae</taxon>
        <taxon>rosids</taxon>
        <taxon>fabids</taxon>
        <taxon>Fabales</taxon>
        <taxon>Fabaceae</taxon>
        <taxon>Papilionoideae</taxon>
        <taxon>50 kb inversion clade</taxon>
        <taxon>NPAAA clade</taxon>
        <taxon>indigoferoid/millettioid clade</taxon>
        <taxon>Phaseoleae</taxon>
        <taxon>Flemingia</taxon>
    </lineage>
</organism>
<reference evidence="1 2" key="1">
    <citation type="submission" date="2024-08" db="EMBL/GenBank/DDBJ databases">
        <title>Insights into the chromosomal genome structure of Flemingia macrophylla.</title>
        <authorList>
            <person name="Ding Y."/>
            <person name="Zhao Y."/>
            <person name="Bi W."/>
            <person name="Wu M."/>
            <person name="Zhao G."/>
            <person name="Gong Y."/>
            <person name="Li W."/>
            <person name="Zhang P."/>
        </authorList>
    </citation>
    <scope>NUCLEOTIDE SEQUENCE [LARGE SCALE GENOMIC DNA]</scope>
    <source>
        <strain evidence="1">DYQJB</strain>
        <tissue evidence="1">Leaf</tissue>
    </source>
</reference>
<sequence length="94" mass="10405">MRRVDISALSSSEAISFCLSTTNTPPIFALSQPAMSATVGRRLLKWVLQQQTPLYFAGSTSCHHLQPQTACNRAKNKSPFGFQSKMLSVPFWLS</sequence>
<dbReference type="AlphaFoldDB" id="A0ABD1NG34"/>
<proteinExistence type="predicted"/>
<comment type="caution">
    <text evidence="1">The sequence shown here is derived from an EMBL/GenBank/DDBJ whole genome shotgun (WGS) entry which is preliminary data.</text>
</comment>
<dbReference type="Proteomes" id="UP001603857">
    <property type="component" value="Unassembled WGS sequence"/>
</dbReference>
<protein>
    <submittedName>
        <fullName evidence="1">Uncharacterized protein</fullName>
    </submittedName>
</protein>